<dbReference type="InterPro" id="IPR022903">
    <property type="entry name" value="GcvT_bac"/>
</dbReference>
<dbReference type="Pfam" id="PF01571">
    <property type="entry name" value="GCV_T"/>
    <property type="match status" value="1"/>
</dbReference>
<dbReference type="Pfam" id="PF08669">
    <property type="entry name" value="GCV_T_C"/>
    <property type="match status" value="1"/>
</dbReference>
<name>A0ABX4YLI5_9LEPT</name>
<dbReference type="Gene3D" id="2.40.30.110">
    <property type="entry name" value="Aminomethyltransferase beta-barrel domains"/>
    <property type="match status" value="1"/>
</dbReference>
<dbReference type="EMBL" id="MCRM02000003">
    <property type="protein sequence ID" value="PNV76137.1"/>
    <property type="molecule type" value="Genomic_DNA"/>
</dbReference>
<comment type="subunit">
    <text evidence="7">The glycine cleavage system is composed of four proteins: P, T, L and H.</text>
</comment>
<dbReference type="Proteomes" id="UP000094669">
    <property type="component" value="Unassembled WGS sequence"/>
</dbReference>
<dbReference type="EC" id="2.1.2.10" evidence="2 7"/>
<dbReference type="PIRSF" id="PIRSF006487">
    <property type="entry name" value="GcvT"/>
    <property type="match status" value="1"/>
</dbReference>
<evidence type="ECO:0000259" key="9">
    <source>
        <dbReference type="Pfam" id="PF08669"/>
    </source>
</evidence>
<dbReference type="InterPro" id="IPR027266">
    <property type="entry name" value="TrmE/GcvT-like"/>
</dbReference>
<dbReference type="NCBIfam" id="NF001567">
    <property type="entry name" value="PRK00389.1"/>
    <property type="match status" value="1"/>
</dbReference>
<dbReference type="InterPro" id="IPR013977">
    <property type="entry name" value="GcvT_C"/>
</dbReference>
<evidence type="ECO:0000313" key="10">
    <source>
        <dbReference type="EMBL" id="PNV76137.1"/>
    </source>
</evidence>
<protein>
    <recommendedName>
        <fullName evidence="2 7">Aminomethyltransferase</fullName>
        <ecNumber evidence="2 7">2.1.2.10</ecNumber>
    </recommendedName>
    <alternativeName>
        <fullName evidence="5 7">Glycine cleavage system T protein</fullName>
    </alternativeName>
</protein>
<evidence type="ECO:0000259" key="8">
    <source>
        <dbReference type="Pfam" id="PF01571"/>
    </source>
</evidence>
<evidence type="ECO:0000313" key="11">
    <source>
        <dbReference type="Proteomes" id="UP000094669"/>
    </source>
</evidence>
<evidence type="ECO:0000256" key="2">
    <source>
        <dbReference type="ARBA" id="ARBA00012616"/>
    </source>
</evidence>
<feature type="domain" description="Aminomethyltransferase C-terminal" evidence="9">
    <location>
        <begin position="286"/>
        <end position="364"/>
    </location>
</feature>
<dbReference type="InterPro" id="IPR029043">
    <property type="entry name" value="GcvT/YgfZ_C"/>
</dbReference>
<dbReference type="SUPFAM" id="SSF103025">
    <property type="entry name" value="Folate-binding domain"/>
    <property type="match status" value="1"/>
</dbReference>
<accession>A0ABX4YLI5</accession>
<evidence type="ECO:0000256" key="3">
    <source>
        <dbReference type="ARBA" id="ARBA00022576"/>
    </source>
</evidence>
<dbReference type="Gene3D" id="4.10.1250.10">
    <property type="entry name" value="Aminomethyltransferase fragment"/>
    <property type="match status" value="1"/>
</dbReference>
<evidence type="ECO:0000256" key="5">
    <source>
        <dbReference type="ARBA" id="ARBA00031395"/>
    </source>
</evidence>
<reference evidence="10" key="1">
    <citation type="submission" date="2018-01" db="EMBL/GenBank/DDBJ databases">
        <title>Genomic characterization of Leptospira inadai serogroup Lyme isolated from captured rat in Brazil and comparative analysis with human reference strain.</title>
        <authorList>
            <person name="Moreno L.Z."/>
            <person name="Loureiro A.P."/>
            <person name="Miraglia F."/>
            <person name="Kremer F.S."/>
            <person name="Eslabao M.R."/>
            <person name="Dellagostin O.A."/>
            <person name="Lilenbaum W."/>
            <person name="Moreno A.M."/>
        </authorList>
    </citation>
    <scope>NUCLEOTIDE SEQUENCE [LARGE SCALE GENOMIC DNA]</scope>
    <source>
        <strain evidence="10">M34/99</strain>
    </source>
</reference>
<dbReference type="InterPro" id="IPR028896">
    <property type="entry name" value="GcvT/YgfZ/DmdA"/>
</dbReference>
<comment type="function">
    <text evidence="7">The glycine cleavage system catalyzes the degradation of glycine.</text>
</comment>
<comment type="catalytic activity">
    <reaction evidence="6 7">
        <text>N(6)-[(R)-S(8)-aminomethyldihydrolipoyl]-L-lysyl-[protein] + (6S)-5,6,7,8-tetrahydrofolate = N(6)-[(R)-dihydrolipoyl]-L-lysyl-[protein] + (6R)-5,10-methylene-5,6,7,8-tetrahydrofolate + NH4(+)</text>
        <dbReference type="Rhea" id="RHEA:16945"/>
        <dbReference type="Rhea" id="RHEA-COMP:10475"/>
        <dbReference type="Rhea" id="RHEA-COMP:10492"/>
        <dbReference type="ChEBI" id="CHEBI:15636"/>
        <dbReference type="ChEBI" id="CHEBI:28938"/>
        <dbReference type="ChEBI" id="CHEBI:57453"/>
        <dbReference type="ChEBI" id="CHEBI:83100"/>
        <dbReference type="ChEBI" id="CHEBI:83143"/>
        <dbReference type="EC" id="2.1.2.10"/>
    </reaction>
</comment>
<keyword evidence="3 7" id="KW-0032">Aminotransferase</keyword>
<comment type="similarity">
    <text evidence="1 7">Belongs to the GcvT family.</text>
</comment>
<dbReference type="InterPro" id="IPR006222">
    <property type="entry name" value="GCVT_N"/>
</dbReference>
<dbReference type="SUPFAM" id="SSF101790">
    <property type="entry name" value="Aminomethyltransferase beta-barrel domain"/>
    <property type="match status" value="1"/>
</dbReference>
<keyword evidence="4 7" id="KW-0808">Transferase</keyword>
<dbReference type="Gene3D" id="3.30.1360.120">
    <property type="entry name" value="Probable tRNA modification gtpase trme, domain 1"/>
    <property type="match status" value="1"/>
</dbReference>
<sequence>MSQWKKTPLHEEHRALGAKMIPFGGWDMPVQYSGIIAEHIATREAAGLFDVSHMGEIFIEGAPSEILRYLESLTCNAVAQMQDGHVQYNAIVNEQGGLVDDITLYKFNDHKYMICANASNVDAVYEFMLSKLPKSGITIDNQSARWHQIAIQGPKADSILSSYLNADLSGIGYYKFILFPFQGEELILSRTGYTGEDGFEIYSSIPTGIRLWKDLIEYGKPQGLLPAGLGARDTLRIEAKYPLYGHELNETRTPVQSGIGWIVKEKEVKFPQYDRITGEKKNGTDRKVTAFELQEAGVPRENMKVLDENGTEIGITTSGTFSPSLKKGLGLAWIDSNKIKHGQKIRIEIRGQAKEAIVYTQPFVPGSIRKN</sequence>
<comment type="caution">
    <text evidence="10">The sequence shown here is derived from an EMBL/GenBank/DDBJ whole genome shotgun (WGS) entry which is preliminary data.</text>
</comment>
<evidence type="ECO:0000256" key="6">
    <source>
        <dbReference type="ARBA" id="ARBA00047665"/>
    </source>
</evidence>
<dbReference type="Gene3D" id="3.30.70.1400">
    <property type="entry name" value="Aminomethyltransferase beta-barrel domains"/>
    <property type="match status" value="1"/>
</dbReference>
<dbReference type="NCBIfam" id="TIGR00528">
    <property type="entry name" value="gcvT"/>
    <property type="match status" value="1"/>
</dbReference>
<dbReference type="PANTHER" id="PTHR43757">
    <property type="entry name" value="AMINOMETHYLTRANSFERASE"/>
    <property type="match status" value="1"/>
</dbReference>
<dbReference type="InterPro" id="IPR006223">
    <property type="entry name" value="GcvT"/>
</dbReference>
<organism evidence="10 11">
    <name type="scientific">Leptospira inadai serovar Lyme</name>
    <dbReference type="NCBI Taxonomy" id="293084"/>
    <lineage>
        <taxon>Bacteria</taxon>
        <taxon>Pseudomonadati</taxon>
        <taxon>Spirochaetota</taxon>
        <taxon>Spirochaetia</taxon>
        <taxon>Leptospirales</taxon>
        <taxon>Leptospiraceae</taxon>
        <taxon>Leptospira</taxon>
    </lineage>
</organism>
<dbReference type="PANTHER" id="PTHR43757:SF2">
    <property type="entry name" value="AMINOMETHYLTRANSFERASE, MITOCHONDRIAL"/>
    <property type="match status" value="1"/>
</dbReference>
<keyword evidence="11" id="KW-1185">Reference proteome</keyword>
<evidence type="ECO:0000256" key="4">
    <source>
        <dbReference type="ARBA" id="ARBA00022679"/>
    </source>
</evidence>
<feature type="domain" description="GCVT N-terminal" evidence="8">
    <location>
        <begin position="9"/>
        <end position="265"/>
    </location>
</feature>
<evidence type="ECO:0000256" key="1">
    <source>
        <dbReference type="ARBA" id="ARBA00008609"/>
    </source>
</evidence>
<dbReference type="HAMAP" id="MF_00259">
    <property type="entry name" value="GcvT"/>
    <property type="match status" value="1"/>
</dbReference>
<proteinExistence type="inferred from homology"/>
<gene>
    <name evidence="7 10" type="primary">gcvT</name>
    <name evidence="10" type="ORF">BES34_003770</name>
</gene>
<dbReference type="RefSeq" id="WP_010415803.1">
    <property type="nucleotide sequence ID" value="NZ_MCRM02000003.1"/>
</dbReference>
<evidence type="ECO:0000256" key="7">
    <source>
        <dbReference type="HAMAP-Rule" id="MF_00259"/>
    </source>
</evidence>